<accession>A0A2M7XEQ7</accession>
<dbReference type="PANTHER" id="PTHR31513:SF2">
    <property type="entry name" value="MRAZ"/>
    <property type="match status" value="1"/>
</dbReference>
<feature type="region of interest" description="Disordered" evidence="1">
    <location>
        <begin position="919"/>
        <end position="969"/>
    </location>
</feature>
<feature type="non-terminal residue" evidence="2">
    <location>
        <position position="1"/>
    </location>
</feature>
<protein>
    <recommendedName>
        <fullName evidence="4">SbsA Ig-like domain-containing protein</fullName>
    </recommendedName>
</protein>
<reference evidence="3" key="1">
    <citation type="submission" date="2017-09" db="EMBL/GenBank/DDBJ databases">
        <title>Depth-based differentiation of microbial function through sediment-hosted aquifers and enrichment of novel symbionts in the deep terrestrial subsurface.</title>
        <authorList>
            <person name="Probst A.J."/>
            <person name="Ladd B."/>
            <person name="Jarett J.K."/>
            <person name="Geller-Mcgrath D.E."/>
            <person name="Sieber C.M.K."/>
            <person name="Emerson J.B."/>
            <person name="Anantharaman K."/>
            <person name="Thomas B.C."/>
            <person name="Malmstrom R."/>
            <person name="Stieglmeier M."/>
            <person name="Klingl A."/>
            <person name="Woyke T."/>
            <person name="Ryan C.M."/>
            <person name="Banfield J.F."/>
        </authorList>
    </citation>
    <scope>NUCLEOTIDE SEQUENCE [LARGE SCALE GENOMIC DNA]</scope>
</reference>
<organism evidence="2 3">
    <name type="scientific">Candidatus Uhrbacteria bacterium CG_4_9_14_3_um_filter_41_35</name>
    <dbReference type="NCBI Taxonomy" id="1975034"/>
    <lineage>
        <taxon>Bacteria</taxon>
        <taxon>Candidatus Uhriibacteriota</taxon>
    </lineage>
</organism>
<feature type="compositionally biased region" description="Polar residues" evidence="1">
    <location>
        <begin position="947"/>
        <end position="958"/>
    </location>
</feature>
<name>A0A2M7XEQ7_9BACT</name>
<dbReference type="PANTHER" id="PTHR31513">
    <property type="entry name" value="EPHRIN TYPE-B RECEPTOR"/>
    <property type="match status" value="1"/>
</dbReference>
<comment type="caution">
    <text evidence="2">The sequence shown here is derived from an EMBL/GenBank/DDBJ whole genome shotgun (WGS) entry which is preliminary data.</text>
</comment>
<evidence type="ECO:0000256" key="1">
    <source>
        <dbReference type="SAM" id="MobiDB-lite"/>
    </source>
</evidence>
<proteinExistence type="predicted"/>
<evidence type="ECO:0008006" key="4">
    <source>
        <dbReference type="Google" id="ProtNLM"/>
    </source>
</evidence>
<evidence type="ECO:0000313" key="3">
    <source>
        <dbReference type="Proteomes" id="UP000231263"/>
    </source>
</evidence>
<dbReference type="EMBL" id="PFWT01000014">
    <property type="protein sequence ID" value="PJA46206.1"/>
    <property type="molecule type" value="Genomic_DNA"/>
</dbReference>
<sequence>TVYGSITAPTDLGSGGGYLGSAVSASGGGAIKLNVTGTSTINGTIMANANTVANYRASSGGAGGSVFITTGTLAGTGSITANGGKGGYYIYGGAGGGGGRIAVHYTTDNSTLSYAAYGGSGKAGIDTSQNGGAGTVFTKSTAQTNGDLLIDNNNSDTYYKDLLRGYTPLTPSGTPLSITFDTVTLQNDGALNLNSDTTLSYTTLDWSTSGKIVDNGGTIPLLATSSDVIVPVTAELVANTAHTGLGAWNSLIVNGSLKHSSSNAIEVARIDLQTLADITISSTASVNLDGVGFLENNGPGAGIDAGAYGSGAGHGGVGGGITGSPASGGPTYGVENAPITLGSGGGKNGSGIAGDGGGAIKLVAGRNMVLDADISVNGTAGQSLESGGGSGGSIWIDVAGLLSGTGNLYAKGGSAASVNSGAGAGGRVRYSCSNTSWSGAVSVVTGSVGIAGASGSVSAACVVNNDPAASAVSGTQPTDGSGTVNVQFTIDDADNDDTIQVLLEYNIGSGWQKATVTTADGSTTANFGDPKVDNATTYQIGGAAGYVLSSSGANTISTLWEARTDEPTASLSTAKLRVTPFDSKTVGPTVESPNFNLDVVPPTFTSASYKDMNIDGTVDRVDLVFNENIVISNYNTADWTFTEPGTVNLDDTGASASTNSILLTVSGDVETTGGATDPTVLFTNNGNRVTDTAGNFLASFGGSQTVTDAADPLIISTLPLVGDIVNANSDIVVNFSEAMNTGSVTYSFTDPPSGLSSAFSDGDKTFTVSHTGGIPSGANSFTITSATGSDGRTFGMKTGVTQLTDFTVPAPSSSASIPVTALGALINDGGVCVSATDVLVKISANNASSYIISTKDTFVGSHWESFSGAEVIGNLSLKTVPWTFDSVSGEKKLYVMFRSSTGELSSILNDSITLDLVNNCGNTPVTPPSTGDQTSDQPTVDQPAVDQPTTDNPSTEPPSSEVLPETPIVNQEPRVEVVPIADGDTSEIVRILLQYGNIIINDGYKAFVPEGIMQEAPASLSLGVSPFTGDNQYVSVLHRGDFVKAKTNAQIYYIGDGDTRSPVLDLGTYYTYFPSLSYVKIVTEATLPNFKIVRAIVPKARTVLVKFWSEPEIYFVTENPDGSEISILHEISKEQALEYFGIDWEIYLLDINQAYWESFIVGDKITSEEEVADRNFLNVYDIKDRINGLVR</sequence>
<evidence type="ECO:0000313" key="2">
    <source>
        <dbReference type="EMBL" id="PJA46206.1"/>
    </source>
</evidence>
<feature type="compositionally biased region" description="Polar residues" evidence="1">
    <location>
        <begin position="919"/>
        <end position="940"/>
    </location>
</feature>
<dbReference type="Proteomes" id="UP000231263">
    <property type="component" value="Unassembled WGS sequence"/>
</dbReference>
<dbReference type="AlphaFoldDB" id="A0A2M7XEQ7"/>
<gene>
    <name evidence="2" type="ORF">CO173_03425</name>
</gene>